<proteinExistence type="inferred from homology"/>
<evidence type="ECO:0000256" key="1">
    <source>
        <dbReference type="ARBA" id="ARBA00010996"/>
    </source>
</evidence>
<protein>
    <submittedName>
        <fullName evidence="5">SCO family protein</fullName>
    </submittedName>
</protein>
<dbReference type="PANTHER" id="PTHR12151:SF25">
    <property type="entry name" value="LINALOOL DEHYDRATASE_ISOMERASE DOMAIN-CONTAINING PROTEIN"/>
    <property type="match status" value="1"/>
</dbReference>
<dbReference type="InterPro" id="IPR003782">
    <property type="entry name" value="SCO1/SenC"/>
</dbReference>
<dbReference type="InterPro" id="IPR013766">
    <property type="entry name" value="Thioredoxin_domain"/>
</dbReference>
<dbReference type="PANTHER" id="PTHR12151">
    <property type="entry name" value="ELECTRON TRANSPORT PROTIN SCO1/SENC FAMILY MEMBER"/>
    <property type="match status" value="1"/>
</dbReference>
<name>A0ABS2BH54_9NEIS</name>
<dbReference type="SUPFAM" id="SSF52833">
    <property type="entry name" value="Thioredoxin-like"/>
    <property type="match status" value="1"/>
</dbReference>
<dbReference type="Gene3D" id="3.40.30.10">
    <property type="entry name" value="Glutaredoxin"/>
    <property type="match status" value="1"/>
</dbReference>
<organism evidence="5 6">
    <name type="scientific">Jeongeupia naejangsanensis</name>
    <dbReference type="NCBI Taxonomy" id="613195"/>
    <lineage>
        <taxon>Bacteria</taxon>
        <taxon>Pseudomonadati</taxon>
        <taxon>Pseudomonadota</taxon>
        <taxon>Betaproteobacteria</taxon>
        <taxon>Neisseriales</taxon>
        <taxon>Chitinibacteraceae</taxon>
        <taxon>Jeongeupia</taxon>
    </lineage>
</organism>
<dbReference type="InterPro" id="IPR036249">
    <property type="entry name" value="Thioredoxin-like_sf"/>
</dbReference>
<keyword evidence="6" id="KW-1185">Reference proteome</keyword>
<comment type="similarity">
    <text evidence="1">Belongs to the SCO1/2 family.</text>
</comment>
<sequence length="191" mass="20498">MRAIRLLLTLAFALLLAACGKPTVFQGSDISGADFGGDFTLTAQDGKPRKLSDFNGKAVALFFGYTQCPDVCPTTMVELKDVMKQLGPDADKVQVLFVSVDPARDTNAVLAQYVPAFDPRFIGLTGSKADVNKVAEQYKVIVQQQGSGANYTVDHSAGTYLIDKHGKLRVLVNYGAGSAVLTHDLRALVQE</sequence>
<dbReference type="EMBL" id="JAESND010000001">
    <property type="protein sequence ID" value="MBM3114944.1"/>
    <property type="molecule type" value="Genomic_DNA"/>
</dbReference>
<evidence type="ECO:0000256" key="2">
    <source>
        <dbReference type="ARBA" id="ARBA00023008"/>
    </source>
</evidence>
<feature type="chain" id="PRO_5046857279" evidence="3">
    <location>
        <begin position="18"/>
        <end position="191"/>
    </location>
</feature>
<dbReference type="Pfam" id="PF02630">
    <property type="entry name" value="SCO1-SenC"/>
    <property type="match status" value="1"/>
</dbReference>
<gene>
    <name evidence="5" type="ORF">JMJ54_03800</name>
</gene>
<evidence type="ECO:0000313" key="5">
    <source>
        <dbReference type="EMBL" id="MBM3114944.1"/>
    </source>
</evidence>
<dbReference type="PROSITE" id="PS51257">
    <property type="entry name" value="PROKAR_LIPOPROTEIN"/>
    <property type="match status" value="1"/>
</dbReference>
<comment type="caution">
    <text evidence="5">The sequence shown here is derived from an EMBL/GenBank/DDBJ whole genome shotgun (WGS) entry which is preliminary data.</text>
</comment>
<dbReference type="Proteomes" id="UP000809431">
    <property type="component" value="Unassembled WGS sequence"/>
</dbReference>
<evidence type="ECO:0000313" key="6">
    <source>
        <dbReference type="Proteomes" id="UP000809431"/>
    </source>
</evidence>
<reference evidence="5 6" key="1">
    <citation type="submission" date="2021-01" db="EMBL/GenBank/DDBJ databases">
        <title>Draft Genome Sequence and Polyhydroxyalkanoate Biosynthetic Potential of Jeongeupia naejangsanensis Type Strain DSM 24253.</title>
        <authorList>
            <person name="Turrini P."/>
            <person name="Artuso I."/>
            <person name="Lugli G.A."/>
            <person name="Frangipani E."/>
            <person name="Ventura M."/>
            <person name="Visca P."/>
        </authorList>
    </citation>
    <scope>NUCLEOTIDE SEQUENCE [LARGE SCALE GENOMIC DNA]</scope>
    <source>
        <strain evidence="5 6">DSM 24253</strain>
    </source>
</reference>
<dbReference type="PROSITE" id="PS51352">
    <property type="entry name" value="THIOREDOXIN_2"/>
    <property type="match status" value="1"/>
</dbReference>
<evidence type="ECO:0000259" key="4">
    <source>
        <dbReference type="PROSITE" id="PS51352"/>
    </source>
</evidence>
<dbReference type="RefSeq" id="WP_203536602.1">
    <property type="nucleotide sequence ID" value="NZ_JAESND010000001.1"/>
</dbReference>
<keyword evidence="2" id="KW-0186">Copper</keyword>
<accession>A0ABS2BH54</accession>
<feature type="domain" description="Thioredoxin" evidence="4">
    <location>
        <begin position="30"/>
        <end position="191"/>
    </location>
</feature>
<feature type="signal peptide" evidence="3">
    <location>
        <begin position="1"/>
        <end position="17"/>
    </location>
</feature>
<dbReference type="CDD" id="cd02968">
    <property type="entry name" value="SCO"/>
    <property type="match status" value="1"/>
</dbReference>
<keyword evidence="3" id="KW-0732">Signal</keyword>
<evidence type="ECO:0000256" key="3">
    <source>
        <dbReference type="SAM" id="SignalP"/>
    </source>
</evidence>